<dbReference type="SUPFAM" id="SSF47226">
    <property type="entry name" value="Histidine-containing phosphotransfer domain, HPT domain"/>
    <property type="match status" value="1"/>
</dbReference>
<proteinExistence type="predicted"/>
<dbReference type="Proteomes" id="UP001157161">
    <property type="component" value="Unassembled WGS sequence"/>
</dbReference>
<sequence length="117" mass="11713">MSELGPDGDALLAAIASRALERNQERADRLVTLLAAGADPLADAVREDATTLAHQIAGSAGTFGYEAASALARTVMDGLAAGGAAATVRPAALRVVELLTLGPDSTEDDDTPTPGAT</sequence>
<protein>
    <recommendedName>
        <fullName evidence="1">HPt domain-containing protein</fullName>
    </recommendedName>
</protein>
<dbReference type="RefSeq" id="WP_284252322.1">
    <property type="nucleotide sequence ID" value="NZ_BSUM01000001.1"/>
</dbReference>
<dbReference type="InterPro" id="IPR008207">
    <property type="entry name" value="Sig_transdc_His_kin_Hpt_dom"/>
</dbReference>
<evidence type="ECO:0000313" key="3">
    <source>
        <dbReference type="Proteomes" id="UP001157161"/>
    </source>
</evidence>
<feature type="domain" description="HPt" evidence="1">
    <location>
        <begin position="20"/>
        <end position="89"/>
    </location>
</feature>
<dbReference type="GO" id="GO:0000160">
    <property type="term" value="P:phosphorelay signal transduction system"/>
    <property type="evidence" value="ECO:0007669"/>
    <property type="project" value="InterPro"/>
</dbReference>
<dbReference type="AlphaFoldDB" id="A0AA37XIK0"/>
<comment type="caution">
    <text evidence="2">The sequence shown here is derived from an EMBL/GenBank/DDBJ whole genome shotgun (WGS) entry which is preliminary data.</text>
</comment>
<dbReference type="Pfam" id="PF01627">
    <property type="entry name" value="Hpt"/>
    <property type="match status" value="1"/>
</dbReference>
<name>A0AA37XIK0_9MICO</name>
<evidence type="ECO:0000259" key="1">
    <source>
        <dbReference type="Pfam" id="PF01627"/>
    </source>
</evidence>
<keyword evidence="3" id="KW-1185">Reference proteome</keyword>
<reference evidence="2" key="2">
    <citation type="submission" date="2023-02" db="EMBL/GenBank/DDBJ databases">
        <authorList>
            <person name="Sun Q."/>
            <person name="Mori K."/>
        </authorList>
    </citation>
    <scope>NUCLEOTIDE SEQUENCE</scope>
    <source>
        <strain evidence="2">NBRC 112290</strain>
    </source>
</reference>
<evidence type="ECO:0000313" key="2">
    <source>
        <dbReference type="EMBL" id="GMA33471.1"/>
    </source>
</evidence>
<reference evidence="2" key="1">
    <citation type="journal article" date="2014" name="Int. J. Syst. Evol. Microbiol.">
        <title>Complete genome sequence of Corynebacterium casei LMG S-19264T (=DSM 44701T), isolated from a smear-ripened cheese.</title>
        <authorList>
            <consortium name="US DOE Joint Genome Institute (JGI-PGF)"/>
            <person name="Walter F."/>
            <person name="Albersmeier A."/>
            <person name="Kalinowski J."/>
            <person name="Ruckert C."/>
        </authorList>
    </citation>
    <scope>NUCLEOTIDE SEQUENCE</scope>
    <source>
        <strain evidence="2">NBRC 112290</strain>
    </source>
</reference>
<dbReference type="InterPro" id="IPR036641">
    <property type="entry name" value="HPT_dom_sf"/>
</dbReference>
<accession>A0AA37XIK0</accession>
<dbReference type="EMBL" id="BSUM01000001">
    <property type="protein sequence ID" value="GMA33471.1"/>
    <property type="molecule type" value="Genomic_DNA"/>
</dbReference>
<gene>
    <name evidence="2" type="ORF">GCM10025875_34630</name>
</gene>
<organism evidence="2 3">
    <name type="scientific">Litorihabitans aurantiacus</name>
    <dbReference type="NCBI Taxonomy" id="1930061"/>
    <lineage>
        <taxon>Bacteria</taxon>
        <taxon>Bacillati</taxon>
        <taxon>Actinomycetota</taxon>
        <taxon>Actinomycetes</taxon>
        <taxon>Micrococcales</taxon>
        <taxon>Beutenbergiaceae</taxon>
        <taxon>Litorihabitans</taxon>
    </lineage>
</organism>